<proteinExistence type="predicted"/>
<dbReference type="EMBL" id="CP040017">
    <property type="protein sequence ID" value="QCP09863.1"/>
    <property type="molecule type" value="Genomic_DNA"/>
</dbReference>
<evidence type="ECO:0000313" key="2">
    <source>
        <dbReference type="EMBL" id="QCP09863.1"/>
    </source>
</evidence>
<reference evidence="1 4" key="2">
    <citation type="submission" date="2020-08" db="EMBL/GenBank/DDBJ databases">
        <title>Genomic Encyclopedia of Type Strains, Phase III (KMG-III): the genomes of soil and plant-associated and newly described type strains.</title>
        <authorList>
            <person name="Whitman W."/>
        </authorList>
    </citation>
    <scope>NUCLEOTIDE SEQUENCE [LARGE SCALE GENOMIC DNA]</scope>
    <source>
        <strain evidence="1 4">CECT 7753</strain>
    </source>
</reference>
<dbReference type="AlphaFoldDB" id="A0A4P8HJT3"/>
<keyword evidence="3" id="KW-1185">Reference proteome</keyword>
<name>A0A4P8HJT3_9BURK</name>
<dbReference type="OrthoDB" id="8960859at2"/>
<sequence>MTANIPCIALDEIRIPAIPLPTGGELKGVADFAAGIPTNCKIDMSLLIQLGPLLGAMGCILKILEVLGNIIDFAKAAPDPFKMAEKVGALVKSFEELSGCIPALAPFNFVLMIKAILELIINILSCLVDSLASIVEFQVSIDFASAEGNPALLAALECAQRNADTSMSNLMNSMGPIETVMKVVGGVAALAQLDIALPDLSALGQAADAVQAVQQLKQSVDALKAVVDALPG</sequence>
<evidence type="ECO:0000313" key="4">
    <source>
        <dbReference type="Proteomes" id="UP000584325"/>
    </source>
</evidence>
<dbReference type="EMBL" id="JACHXS010000001">
    <property type="protein sequence ID" value="MBB3219832.1"/>
    <property type="molecule type" value="Genomic_DNA"/>
</dbReference>
<organism evidence="1 4">
    <name type="scientific">Pseudoduganella umbonata</name>
    <dbReference type="NCBI Taxonomy" id="864828"/>
    <lineage>
        <taxon>Bacteria</taxon>
        <taxon>Pseudomonadati</taxon>
        <taxon>Pseudomonadota</taxon>
        <taxon>Betaproteobacteria</taxon>
        <taxon>Burkholderiales</taxon>
        <taxon>Oxalobacteraceae</taxon>
        <taxon>Telluria group</taxon>
        <taxon>Pseudoduganella</taxon>
    </lineage>
</organism>
<dbReference type="Proteomes" id="UP000298763">
    <property type="component" value="Chromosome"/>
</dbReference>
<gene>
    <name evidence="2" type="ORF">FCL38_05070</name>
    <name evidence="1" type="ORF">FHS02_000619</name>
</gene>
<dbReference type="RefSeq" id="WP_137312749.1">
    <property type="nucleotide sequence ID" value="NZ_CP040017.1"/>
</dbReference>
<evidence type="ECO:0000313" key="3">
    <source>
        <dbReference type="Proteomes" id="UP000298763"/>
    </source>
</evidence>
<reference evidence="2 3" key="1">
    <citation type="submission" date="2019-05" db="EMBL/GenBank/DDBJ databases">
        <title>Draft Genome Sequences of Six Type Strains of the Genus Massilia.</title>
        <authorList>
            <person name="Miess H."/>
            <person name="Frediansyhah A."/>
            <person name="Gross H."/>
        </authorList>
    </citation>
    <scope>NUCLEOTIDE SEQUENCE [LARGE SCALE GENOMIC DNA]</scope>
    <source>
        <strain evidence="2 3">DSMZ 26121</strain>
    </source>
</reference>
<accession>A0A4P8HJT3</accession>
<dbReference type="Proteomes" id="UP000584325">
    <property type="component" value="Unassembled WGS sequence"/>
</dbReference>
<protein>
    <submittedName>
        <fullName evidence="1">Uncharacterized protein</fullName>
    </submittedName>
</protein>
<evidence type="ECO:0000313" key="1">
    <source>
        <dbReference type="EMBL" id="MBB3219832.1"/>
    </source>
</evidence>